<sequence length="283" mass="32498">MLLESLFVGETFSGKFPNESYPFLNTIKQYINEEFSEGDPVIISSQIPYLALAERMKRIRTRIYQNLSLKNYLFPLFESWGMAPTDVYVDLFRLRCVPDGFHKNEGSLSVLYIHRDSWYANPENQINIWIPITTVRPGAGFILYPSYFDLPISNDSHLFDYSHWMETGGFQETTHSRLAEKIFPKPDFSPNDPKRFSVSGGFGDYFLFSSHHLHGTEENNQGFSRFSLEIRFVLGETIRNHRGPKNTDNGSTGTTLYDMPQIITGEKLPDEVIQSYVISSALS</sequence>
<evidence type="ECO:0000313" key="2">
    <source>
        <dbReference type="Proteomes" id="UP000297891"/>
    </source>
</evidence>
<dbReference type="OrthoDB" id="321649at2"/>
<proteinExistence type="predicted"/>
<reference evidence="1" key="1">
    <citation type="journal article" date="2019" name="PLoS Negl. Trop. Dis.">
        <title>Revisiting the worldwide diversity of Leptospira species in the environment.</title>
        <authorList>
            <person name="Vincent A.T."/>
            <person name="Schiettekatte O."/>
            <person name="Bourhy P."/>
            <person name="Veyrier F.J."/>
            <person name="Picardeau M."/>
        </authorList>
    </citation>
    <scope>NUCLEOTIDE SEQUENCE [LARGE SCALE GENOMIC DNA]</scope>
    <source>
        <strain evidence="1">201800277</strain>
    </source>
</reference>
<dbReference type="Gene3D" id="2.60.120.620">
    <property type="entry name" value="q2cbj1_9rhob like domain"/>
    <property type="match status" value="1"/>
</dbReference>
<keyword evidence="2" id="KW-1185">Reference proteome</keyword>
<name>A0A2M9XZB8_9LEPT</name>
<dbReference type="Proteomes" id="UP000297891">
    <property type="component" value="Unassembled WGS sequence"/>
</dbReference>
<dbReference type="SUPFAM" id="SSF51197">
    <property type="entry name" value="Clavaminate synthase-like"/>
    <property type="match status" value="1"/>
</dbReference>
<gene>
    <name evidence="1" type="ORF">EHQ30_02300</name>
</gene>
<accession>A0A2M9XZB8</accession>
<evidence type="ECO:0000313" key="1">
    <source>
        <dbReference type="EMBL" id="TGK95490.1"/>
    </source>
</evidence>
<dbReference type="AlphaFoldDB" id="A0A2M9XZB8"/>
<evidence type="ECO:0008006" key="3">
    <source>
        <dbReference type="Google" id="ProtNLM"/>
    </source>
</evidence>
<comment type="caution">
    <text evidence="1">The sequence shown here is derived from an EMBL/GenBank/DDBJ whole genome shotgun (WGS) entry which is preliminary data.</text>
</comment>
<dbReference type="EMBL" id="RQFP01000001">
    <property type="protein sequence ID" value="TGK95490.1"/>
    <property type="molecule type" value="Genomic_DNA"/>
</dbReference>
<organism evidence="1 2">
    <name type="scientific">Leptospira brenneri</name>
    <dbReference type="NCBI Taxonomy" id="2023182"/>
    <lineage>
        <taxon>Bacteria</taxon>
        <taxon>Pseudomonadati</taxon>
        <taxon>Spirochaetota</taxon>
        <taxon>Spirochaetia</taxon>
        <taxon>Leptospirales</taxon>
        <taxon>Leptospiraceae</taxon>
        <taxon>Leptospira</taxon>
    </lineage>
</organism>
<dbReference type="RefSeq" id="WP_100791704.1">
    <property type="nucleotide sequence ID" value="NZ_NPDQ01000007.1"/>
</dbReference>
<protein>
    <recommendedName>
        <fullName evidence="3">Deoxygenase</fullName>
    </recommendedName>
</protein>